<dbReference type="GO" id="GO:0052689">
    <property type="term" value="F:carboxylic ester hydrolase activity"/>
    <property type="evidence" value="ECO:0007669"/>
    <property type="project" value="UniProtKB-ARBA"/>
</dbReference>
<feature type="chain" id="PRO_5017605312" evidence="2">
    <location>
        <begin position="25"/>
        <end position="319"/>
    </location>
</feature>
<dbReference type="InterPro" id="IPR050261">
    <property type="entry name" value="FrsA_esterase"/>
</dbReference>
<keyword evidence="2" id="KW-0732">Signal</keyword>
<dbReference type="OrthoDB" id="31158at2"/>
<evidence type="ECO:0000259" key="3">
    <source>
        <dbReference type="Pfam" id="PF01738"/>
    </source>
</evidence>
<dbReference type="EMBL" id="QUMS01000003">
    <property type="protein sequence ID" value="REG07258.1"/>
    <property type="molecule type" value="Genomic_DNA"/>
</dbReference>
<organism evidence="4 5">
    <name type="scientific">Pelolinea submarina</name>
    <dbReference type="NCBI Taxonomy" id="913107"/>
    <lineage>
        <taxon>Bacteria</taxon>
        <taxon>Bacillati</taxon>
        <taxon>Chloroflexota</taxon>
        <taxon>Anaerolineae</taxon>
        <taxon>Anaerolineales</taxon>
        <taxon>Anaerolineaceae</taxon>
        <taxon>Pelolinea</taxon>
    </lineage>
</organism>
<dbReference type="Proteomes" id="UP000256388">
    <property type="component" value="Unassembled WGS sequence"/>
</dbReference>
<dbReference type="Pfam" id="PF01738">
    <property type="entry name" value="DLH"/>
    <property type="match status" value="1"/>
</dbReference>
<evidence type="ECO:0000256" key="2">
    <source>
        <dbReference type="SAM" id="SignalP"/>
    </source>
</evidence>
<dbReference type="PANTHER" id="PTHR22946">
    <property type="entry name" value="DIENELACTONE HYDROLASE DOMAIN-CONTAINING PROTEIN-RELATED"/>
    <property type="match status" value="1"/>
</dbReference>
<comment type="caution">
    <text evidence="4">The sequence shown here is derived from an EMBL/GenBank/DDBJ whole genome shotgun (WGS) entry which is preliminary data.</text>
</comment>
<keyword evidence="5" id="KW-1185">Reference proteome</keyword>
<dbReference type="PROSITE" id="PS51257">
    <property type="entry name" value="PROKAR_LIPOPROTEIN"/>
    <property type="match status" value="1"/>
</dbReference>
<protein>
    <submittedName>
        <fullName evidence="4">Dienelactone hydrolase</fullName>
    </submittedName>
</protein>
<evidence type="ECO:0000313" key="4">
    <source>
        <dbReference type="EMBL" id="REG07258.1"/>
    </source>
</evidence>
<reference evidence="4 5" key="1">
    <citation type="submission" date="2018-08" db="EMBL/GenBank/DDBJ databases">
        <title>Genomic Encyclopedia of Type Strains, Phase IV (KMG-IV): sequencing the most valuable type-strain genomes for metagenomic binning, comparative biology and taxonomic classification.</title>
        <authorList>
            <person name="Goeker M."/>
        </authorList>
    </citation>
    <scope>NUCLEOTIDE SEQUENCE [LARGE SCALE GENOMIC DNA]</scope>
    <source>
        <strain evidence="4 5">DSM 23923</strain>
    </source>
</reference>
<name>A0A3E0A9M2_9CHLR</name>
<dbReference type="PANTHER" id="PTHR22946:SF9">
    <property type="entry name" value="POLYKETIDE TRANSFERASE AF380"/>
    <property type="match status" value="1"/>
</dbReference>
<keyword evidence="1 4" id="KW-0378">Hydrolase</keyword>
<feature type="domain" description="Dienelactone hydrolase" evidence="3">
    <location>
        <begin position="98"/>
        <end position="301"/>
    </location>
</feature>
<dbReference type="RefSeq" id="WP_158675137.1">
    <property type="nucleotide sequence ID" value="NZ_AP018437.1"/>
</dbReference>
<evidence type="ECO:0000256" key="1">
    <source>
        <dbReference type="ARBA" id="ARBA00022801"/>
    </source>
</evidence>
<dbReference type="Gene3D" id="3.40.50.1820">
    <property type="entry name" value="alpha/beta hydrolase"/>
    <property type="match status" value="1"/>
</dbReference>
<dbReference type="InterPro" id="IPR029058">
    <property type="entry name" value="AB_hydrolase_fold"/>
</dbReference>
<proteinExistence type="predicted"/>
<dbReference type="SUPFAM" id="SSF53474">
    <property type="entry name" value="alpha/beta-Hydrolases"/>
    <property type="match status" value="1"/>
</dbReference>
<accession>A0A3E0A9M2</accession>
<dbReference type="AlphaFoldDB" id="A0A3E0A9M2"/>
<sequence length="319" mass="35553">MNLKSKTIFMLLVFLTACSPQIPAAAAASAEAQELTIAAETQAAPQLAPTVESLSPYSLEALANREYGQGELRVEYAWQDKDEFTRYYITYDSDGLNIHGYVNIPKGNGPFPVIIALHGYIPASDYETLDYSTRYADSIARKGYIVLHPNMRNFPPSDSPGRTRDYLAGYTVDVMNLLAYVRQMAGQDGIFKNADMSRMGIWGHSIGGGIALRVVNLVPEIKAAVLYGAVSQRYTNESAGFDVYNLDSDTAAFSVHHGELDEVIDPQWSRKLCADLEAAGRDYECYFYEDQPHTFIRNGDADPLFIQRTVDFFARYLDN</sequence>
<dbReference type="InterPro" id="IPR002925">
    <property type="entry name" value="Dienelactn_hydro"/>
</dbReference>
<evidence type="ECO:0000313" key="5">
    <source>
        <dbReference type="Proteomes" id="UP000256388"/>
    </source>
</evidence>
<gene>
    <name evidence="4" type="ORF">DFR64_2463</name>
</gene>
<feature type="signal peptide" evidence="2">
    <location>
        <begin position="1"/>
        <end position="24"/>
    </location>
</feature>